<accession>A0A7G9G8C0</accession>
<protein>
    <submittedName>
        <fullName evidence="4">MobA/MobL family protein</fullName>
    </submittedName>
</protein>
<organism evidence="4 5">
    <name type="scientific">Qiania dongpingensis</name>
    <dbReference type="NCBI Taxonomy" id="2763669"/>
    <lineage>
        <taxon>Bacteria</taxon>
        <taxon>Bacillati</taxon>
        <taxon>Bacillota</taxon>
        <taxon>Clostridia</taxon>
        <taxon>Lachnospirales</taxon>
        <taxon>Lachnospiraceae</taxon>
        <taxon>Qiania</taxon>
    </lineage>
</organism>
<evidence type="ECO:0000259" key="3">
    <source>
        <dbReference type="Pfam" id="PF03389"/>
    </source>
</evidence>
<name>A0A7G9G8C0_9FIRM</name>
<comment type="similarity">
    <text evidence="1">Belongs to the MobA/MobL family.</text>
</comment>
<keyword evidence="5" id="KW-1185">Reference proteome</keyword>
<proteinExistence type="inferred from homology"/>
<dbReference type="AlphaFoldDB" id="A0A7G9G8C0"/>
<evidence type="ECO:0000256" key="2">
    <source>
        <dbReference type="ARBA" id="ARBA00022971"/>
    </source>
</evidence>
<feature type="domain" description="MobA/MobL protein" evidence="3">
    <location>
        <begin position="20"/>
        <end position="244"/>
    </location>
</feature>
<keyword evidence="2" id="KW-0184">Conjugation</keyword>
<dbReference type="EMBL" id="CP060634">
    <property type="protein sequence ID" value="QNM07052.1"/>
    <property type="molecule type" value="Genomic_DNA"/>
</dbReference>
<gene>
    <name evidence="4" type="ORF">H9Q78_10970</name>
</gene>
<sequence length="504" mass="57264">MIPIAIYHCNISIVSRGKGKSAVGAAAYRSGEKITNEWDGMTHDYTRKRGVIHTEIMLPPHAPPSFSDRAILWNSVELSEKAGNAQLAREIDAALPVELSREEQIRLVREYCSSQFVSKGMCVDFAIHDTDSGNPHCHIMLTMRPLDERGAWAAKSKKEYDLDENGERIRLPSGRYKTHKVDLTGWNSQENALVWRKAWADISNEFLERAGSPERIDHRSNAERGIDEIPTVHMGVAACQMEKKGIATEKGELNRNIRKANRLIKEIRAQIGNLKEWIAGLLAEKEAAPEKPQPPQSPDLANLLMKYLSVQREKSRKYSQSWQRQHAADELKTVSQAVNFLAGRGISTLAELDASLSSVREKSDAIREGMKAAEKRMKELQKLIEYGENYLKYKPVHDELKTLKNGWTNKRDKYEEAHRTELALWNAASRYLHANLPQGVKSLPIAEWKKECAALKAQNTADYTKLKETRAEVAELQNIRKCVEIAQRADQPEQTRAKRQKQER</sequence>
<reference evidence="4 5" key="1">
    <citation type="submission" date="2020-08" db="EMBL/GenBank/DDBJ databases">
        <authorList>
            <person name="Liu C."/>
            <person name="Sun Q."/>
        </authorList>
    </citation>
    <scope>NUCLEOTIDE SEQUENCE [LARGE SCALE GENOMIC DNA]</scope>
    <source>
        <strain evidence="4 5">NSJ-38</strain>
    </source>
</reference>
<dbReference type="Gene3D" id="3.30.930.30">
    <property type="match status" value="1"/>
</dbReference>
<evidence type="ECO:0000313" key="5">
    <source>
        <dbReference type="Proteomes" id="UP000515823"/>
    </source>
</evidence>
<dbReference type="KEGG" id="qdo:H9Q78_10970"/>
<dbReference type="NCBIfam" id="NF041496">
    <property type="entry name" value="MobQ"/>
    <property type="match status" value="1"/>
</dbReference>
<evidence type="ECO:0000256" key="1">
    <source>
        <dbReference type="ARBA" id="ARBA00010873"/>
    </source>
</evidence>
<dbReference type="InterPro" id="IPR005053">
    <property type="entry name" value="MobA_MobL"/>
</dbReference>
<dbReference type="Proteomes" id="UP000515823">
    <property type="component" value="Chromosome"/>
</dbReference>
<dbReference type="Pfam" id="PF03389">
    <property type="entry name" value="MobA_MobL"/>
    <property type="match status" value="1"/>
</dbReference>
<evidence type="ECO:0000313" key="4">
    <source>
        <dbReference type="EMBL" id="QNM07052.1"/>
    </source>
</evidence>